<keyword evidence="2" id="KW-1185">Reference proteome</keyword>
<dbReference type="Proteomes" id="UP001500469">
    <property type="component" value="Unassembled WGS sequence"/>
</dbReference>
<comment type="caution">
    <text evidence="1">The sequence shown here is derived from an EMBL/GenBank/DDBJ whole genome shotgun (WGS) entry which is preliminary data.</text>
</comment>
<dbReference type="EMBL" id="BAAAFI010000007">
    <property type="protein sequence ID" value="GAA0878773.1"/>
    <property type="molecule type" value="Genomic_DNA"/>
</dbReference>
<dbReference type="RefSeq" id="WP_343850484.1">
    <property type="nucleotide sequence ID" value="NZ_BAAAFI010000007.1"/>
</dbReference>
<evidence type="ECO:0000313" key="1">
    <source>
        <dbReference type="EMBL" id="GAA0878773.1"/>
    </source>
</evidence>
<accession>A0ABP3YBF2</accession>
<protein>
    <recommendedName>
        <fullName evidence="3">Phosphoribosylpyrophosphate synthetase</fullName>
    </recommendedName>
</protein>
<evidence type="ECO:0000313" key="2">
    <source>
        <dbReference type="Proteomes" id="UP001500469"/>
    </source>
</evidence>
<proteinExistence type="predicted"/>
<sequence>MSTSKDMTTYSQVLNQLPAKGYGKELNISRAGAKFDKGEEILQPEQLKIVKTYRFEGESDPSDMAVIYLLHSDSGEKGFILNAYGTYSDDDNQYYNEFIKRVPVDEMKELDLWQR</sequence>
<name>A0ABP3YBF2_9BACT</name>
<gene>
    <name evidence="1" type="ORF">GCM10009119_17410</name>
</gene>
<reference evidence="2" key="1">
    <citation type="journal article" date="2019" name="Int. J. Syst. Evol. Microbiol.">
        <title>The Global Catalogue of Microorganisms (GCM) 10K type strain sequencing project: providing services to taxonomists for standard genome sequencing and annotation.</title>
        <authorList>
            <consortium name="The Broad Institute Genomics Platform"/>
            <consortium name="The Broad Institute Genome Sequencing Center for Infectious Disease"/>
            <person name="Wu L."/>
            <person name="Ma J."/>
        </authorList>
    </citation>
    <scope>NUCLEOTIDE SEQUENCE [LARGE SCALE GENOMIC DNA]</scope>
    <source>
        <strain evidence="2">JCM 16112</strain>
    </source>
</reference>
<organism evidence="1 2">
    <name type="scientific">Algoriphagus jejuensis</name>
    <dbReference type="NCBI Taxonomy" id="419934"/>
    <lineage>
        <taxon>Bacteria</taxon>
        <taxon>Pseudomonadati</taxon>
        <taxon>Bacteroidota</taxon>
        <taxon>Cytophagia</taxon>
        <taxon>Cytophagales</taxon>
        <taxon>Cyclobacteriaceae</taxon>
        <taxon>Algoriphagus</taxon>
    </lineage>
</organism>
<evidence type="ECO:0008006" key="3">
    <source>
        <dbReference type="Google" id="ProtNLM"/>
    </source>
</evidence>